<gene>
    <name evidence="1" type="ORF">LJ757_15840</name>
</gene>
<accession>A0A9X1SDZ1</accession>
<organism evidence="1 2">
    <name type="scientific">Arthrobacter caoxuetaonis</name>
    <dbReference type="NCBI Taxonomy" id="2886935"/>
    <lineage>
        <taxon>Bacteria</taxon>
        <taxon>Bacillati</taxon>
        <taxon>Actinomycetota</taxon>
        <taxon>Actinomycetes</taxon>
        <taxon>Micrococcales</taxon>
        <taxon>Micrococcaceae</taxon>
        <taxon>Arthrobacter</taxon>
    </lineage>
</organism>
<dbReference type="RefSeq" id="WP_227897250.1">
    <property type="nucleotide sequence ID" value="NZ_CP099467.1"/>
</dbReference>
<keyword evidence="2" id="KW-1185">Reference proteome</keyword>
<dbReference type="Proteomes" id="UP001139158">
    <property type="component" value="Unassembled WGS sequence"/>
</dbReference>
<evidence type="ECO:0000313" key="1">
    <source>
        <dbReference type="EMBL" id="MCC3299262.1"/>
    </source>
</evidence>
<dbReference type="EMBL" id="JAJFZV010000018">
    <property type="protein sequence ID" value="MCC3299262.1"/>
    <property type="molecule type" value="Genomic_DNA"/>
</dbReference>
<reference evidence="1" key="1">
    <citation type="submission" date="2021-10" db="EMBL/GenBank/DDBJ databases">
        <title>Novel species in genus Arthrobacter.</title>
        <authorList>
            <person name="Liu Y."/>
        </authorList>
    </citation>
    <scope>NUCLEOTIDE SEQUENCE</scope>
    <source>
        <strain evidence="1">Zg-Y453</strain>
    </source>
</reference>
<protein>
    <submittedName>
        <fullName evidence="1">Uncharacterized protein</fullName>
    </submittedName>
</protein>
<proteinExistence type="predicted"/>
<sequence length="422" mass="44741">MIERLRTMRQKGAKDRGVIMMSTLILLVLISGTTYAMVSTTGRSIMSSTLNKDFGQAGQLADRAVQEAIYQLNEKPTATKPTASSRAYSTKDEDGDGVKDWNWYLEPIAATGPRSTVIHAEGTYRGTTRKVEVKAGALLVGGFTSRAADQLTYEVSPETAFRHVALGRFITMQNGIGISADTKFVDGRVGVLKDKPVMTLASGTSAKNGATYLLYGTEASRSVLSPSSRIPAGLKLDSKFIDDNINRCGGATLVPWIASEHGGVLVANGNTGCYSTMTFDVPTTILGSGAFNAFVNGATTIKANITGAATAGLNIYTKGGVDFRTEDSAGTSLTVSNTFIYAPNGTCRTVVNSDAAQFRSTSKSLTFTGSLACDTVKAAGRFTAREPISPLGGRSAAIKPGDTYNSEVWYLIDYKQPSGARR</sequence>
<name>A0A9X1SDZ1_9MICC</name>
<dbReference type="AlphaFoldDB" id="A0A9X1SDZ1"/>
<comment type="caution">
    <text evidence="1">The sequence shown here is derived from an EMBL/GenBank/DDBJ whole genome shotgun (WGS) entry which is preliminary data.</text>
</comment>
<evidence type="ECO:0000313" key="2">
    <source>
        <dbReference type="Proteomes" id="UP001139158"/>
    </source>
</evidence>